<evidence type="ECO:0008006" key="4">
    <source>
        <dbReference type="Google" id="ProtNLM"/>
    </source>
</evidence>
<evidence type="ECO:0000313" key="3">
    <source>
        <dbReference type="Proteomes" id="UP000249363"/>
    </source>
</evidence>
<reference evidence="2 3" key="1">
    <citation type="journal article" date="2017" name="Biotechnol. Biofuels">
        <title>Differential beta-glucosidase expression as a function of carbon source availability in Talaromyces amestolkiae: a genomic and proteomic approach.</title>
        <authorList>
            <person name="de Eugenio L.I."/>
            <person name="Mendez-Liter J.A."/>
            <person name="Nieto-Dominguez M."/>
            <person name="Alonso L."/>
            <person name="Gil-Munoz J."/>
            <person name="Barriuso J."/>
            <person name="Prieto A."/>
            <person name="Martinez M.J."/>
        </authorList>
    </citation>
    <scope>NUCLEOTIDE SEQUENCE [LARGE SCALE GENOMIC DNA]</scope>
    <source>
        <strain evidence="2 3">CIB</strain>
    </source>
</reference>
<comment type="caution">
    <text evidence="2">The sequence shown here is derived from an EMBL/GenBank/DDBJ whole genome shotgun (WGS) entry which is preliminary data.</text>
</comment>
<dbReference type="GeneID" id="63791205"/>
<feature type="region of interest" description="Disordered" evidence="1">
    <location>
        <begin position="1"/>
        <end position="26"/>
    </location>
</feature>
<keyword evidence="3" id="KW-1185">Reference proteome</keyword>
<organism evidence="2 3">
    <name type="scientific">Talaromyces amestolkiae</name>
    <dbReference type="NCBI Taxonomy" id="1196081"/>
    <lineage>
        <taxon>Eukaryota</taxon>
        <taxon>Fungi</taxon>
        <taxon>Dikarya</taxon>
        <taxon>Ascomycota</taxon>
        <taxon>Pezizomycotina</taxon>
        <taxon>Eurotiomycetes</taxon>
        <taxon>Eurotiomycetidae</taxon>
        <taxon>Eurotiales</taxon>
        <taxon>Trichocomaceae</taxon>
        <taxon>Talaromyces</taxon>
        <taxon>Talaromyces sect. Talaromyces</taxon>
    </lineage>
</organism>
<dbReference type="RefSeq" id="XP_040730493.1">
    <property type="nucleotide sequence ID" value="XM_040874083.1"/>
</dbReference>
<evidence type="ECO:0000313" key="2">
    <source>
        <dbReference type="EMBL" id="RAO65976.1"/>
    </source>
</evidence>
<feature type="compositionally biased region" description="Polar residues" evidence="1">
    <location>
        <begin position="249"/>
        <end position="263"/>
    </location>
</feature>
<feature type="compositionally biased region" description="Polar residues" evidence="1">
    <location>
        <begin position="10"/>
        <end position="26"/>
    </location>
</feature>
<name>A0A364KR04_TALAM</name>
<evidence type="ECO:0000256" key="1">
    <source>
        <dbReference type="SAM" id="MobiDB-lite"/>
    </source>
</evidence>
<protein>
    <recommendedName>
        <fullName evidence="4">Aflatoxin regulatory protein domain-containing protein</fullName>
    </recommendedName>
</protein>
<gene>
    <name evidence="2" type="ORF">BHQ10_001988</name>
</gene>
<dbReference type="EMBL" id="MIKG01000002">
    <property type="protein sequence ID" value="RAO65976.1"/>
    <property type="molecule type" value="Genomic_DNA"/>
</dbReference>
<accession>A0A364KR04</accession>
<sequence>MSRATETERSTFNQSNRSSNSTCNSLLPPNHVHASSLLPTLDACQPSTGFSEEELGFVANSWSTSDWDWTSEDQALDTLASLPIGVTIGAEPSELIPQSLSHPHPILSAALESFDDFYSHERIPPSSSLPSPSRIDDTELRVEQLSELTSRLYLIYRASCGLTGVPQNEHSGSQITTTVFEAVTTLFQEDAAPMAGNTIYSSLNETFTACRTLLEILSRLLENVEPGRPGNRTGPPQNQPPLPGQPTNSRANINSIGTRTGGDSQEPVLYHMTTTCYNLLLLIHVTLISALHRDAISHASRVTNPSLVTSPSSSPNSQSMYSAPSMVELQLVLLVQVMTYFLDRLQQTMGAYSAQVAQHQRRRSLDRLVEEPDEMLPYQMVPPDTISALENRARSKLNQLRRALHDSRSRN</sequence>
<dbReference type="AlphaFoldDB" id="A0A364KR04"/>
<feature type="region of interest" description="Disordered" evidence="1">
    <location>
        <begin position="224"/>
        <end position="265"/>
    </location>
</feature>
<dbReference type="Proteomes" id="UP000249363">
    <property type="component" value="Unassembled WGS sequence"/>
</dbReference>
<dbReference type="OrthoDB" id="4222821at2759"/>
<dbReference type="STRING" id="1196081.A0A364KR04"/>
<proteinExistence type="predicted"/>